<comment type="subcellular location">
    <subcellularLocation>
        <location evidence="1">Cytoplasm</location>
    </subcellularLocation>
</comment>
<proteinExistence type="inferred from homology"/>
<reference evidence="10 11" key="1">
    <citation type="submission" date="2013-01" db="EMBL/GenBank/DDBJ databases">
        <authorList>
            <person name="Harkins D.M."/>
            <person name="Durkin A.S."/>
            <person name="Brinkac L.M."/>
            <person name="Haft D.H."/>
            <person name="Selengut J.D."/>
            <person name="Sanka R."/>
            <person name="DePew J."/>
            <person name="Purushe J."/>
            <person name="Picardeau M."/>
            <person name="Werts C."/>
            <person name="Goarant C."/>
            <person name="Vinetz J.M."/>
            <person name="Sutton G.G."/>
            <person name="Nierman W.C."/>
            <person name="Fouts D.E."/>
        </authorList>
    </citation>
    <scope>NUCLEOTIDE SEQUENCE [LARGE SCALE GENOMIC DNA]</scope>
    <source>
        <strain evidence="10 11">200701872</strain>
    </source>
</reference>
<comment type="catalytic activity">
    <reaction evidence="8">
        <text>tRNA(Ser) + L-serine + ATP = L-seryl-tRNA(Ser) + AMP + diphosphate + H(+)</text>
        <dbReference type="Rhea" id="RHEA:12292"/>
        <dbReference type="Rhea" id="RHEA-COMP:9669"/>
        <dbReference type="Rhea" id="RHEA-COMP:9703"/>
        <dbReference type="ChEBI" id="CHEBI:15378"/>
        <dbReference type="ChEBI" id="CHEBI:30616"/>
        <dbReference type="ChEBI" id="CHEBI:33019"/>
        <dbReference type="ChEBI" id="CHEBI:33384"/>
        <dbReference type="ChEBI" id="CHEBI:78442"/>
        <dbReference type="ChEBI" id="CHEBI:78533"/>
        <dbReference type="ChEBI" id="CHEBI:456215"/>
        <dbReference type="EC" id="6.1.1.11"/>
    </reaction>
</comment>
<dbReference type="Gene3D" id="3.30.930.10">
    <property type="entry name" value="Bira Bifunctional Protein, Domain 2"/>
    <property type="match status" value="1"/>
</dbReference>
<protein>
    <recommendedName>
        <fullName evidence="6">Seryl-tRNA(Ser/Sec) synthetase</fullName>
    </recommendedName>
</protein>
<dbReference type="BioCyc" id="LINT1193029:G11R4-4431-MONOMER"/>
<dbReference type="GO" id="GO:0005524">
    <property type="term" value="F:ATP binding"/>
    <property type="evidence" value="ECO:0007669"/>
    <property type="project" value="InterPro"/>
</dbReference>
<dbReference type="PANTHER" id="PTHR43697:SF1">
    <property type="entry name" value="SERINE--TRNA LIGASE"/>
    <property type="match status" value="1"/>
</dbReference>
<evidence type="ECO:0000313" key="10">
    <source>
        <dbReference type="EMBL" id="EMP04505.1"/>
    </source>
</evidence>
<dbReference type="PANTHER" id="PTHR43697">
    <property type="entry name" value="SERYL-TRNA SYNTHETASE"/>
    <property type="match status" value="1"/>
</dbReference>
<dbReference type="GO" id="GO:0006434">
    <property type="term" value="P:seryl-tRNA aminoacylation"/>
    <property type="evidence" value="ECO:0007669"/>
    <property type="project" value="InterPro"/>
</dbReference>
<evidence type="ECO:0000256" key="2">
    <source>
        <dbReference type="ARBA" id="ARBA00005045"/>
    </source>
</evidence>
<evidence type="ECO:0000256" key="4">
    <source>
        <dbReference type="ARBA" id="ARBA00022490"/>
    </source>
</evidence>
<dbReference type="InterPro" id="IPR002317">
    <property type="entry name" value="Ser-tRNA-ligase_type_1"/>
</dbReference>
<keyword evidence="4" id="KW-0963">Cytoplasm</keyword>
<evidence type="ECO:0000256" key="8">
    <source>
        <dbReference type="ARBA" id="ARBA00048823"/>
    </source>
</evidence>
<feature type="domain" description="Aminoacyl-tRNA synthetase class II (G/ P/ S/T)" evidence="9">
    <location>
        <begin position="24"/>
        <end position="105"/>
    </location>
</feature>
<dbReference type="EMBL" id="AKWN02000523">
    <property type="protein sequence ID" value="EMP04505.1"/>
    <property type="molecule type" value="Genomic_DNA"/>
</dbReference>
<sequence length="137" mass="16144">MVNDESMMATGQYPKFKDEFYRIDKDELNLIPTAEVPLTNLYRDEIIPEDQLPISVTAHTSCFRREAGSYGKDTRGLVRVHQFQKVELVKFCKPEDSEEEHKKYAFSCGEYSEKIRTSISGYYSLFGRYFRKFFDHL</sequence>
<evidence type="ECO:0000256" key="5">
    <source>
        <dbReference type="ARBA" id="ARBA00022917"/>
    </source>
</evidence>
<keyword evidence="5" id="KW-0648">Protein biosynthesis</keyword>
<comment type="similarity">
    <text evidence="3">Belongs to the class-II aminoacyl-tRNA synthetase family. Type-1 seryl-tRNA synthetase subfamily.</text>
</comment>
<dbReference type="Proteomes" id="UP000012117">
    <property type="component" value="Unassembled WGS sequence"/>
</dbReference>
<dbReference type="InterPro" id="IPR045864">
    <property type="entry name" value="aa-tRNA-synth_II/BPL/LPL"/>
</dbReference>
<evidence type="ECO:0000256" key="1">
    <source>
        <dbReference type="ARBA" id="ARBA00004496"/>
    </source>
</evidence>
<dbReference type="PRINTS" id="PR00981">
    <property type="entry name" value="TRNASYNTHSER"/>
</dbReference>
<evidence type="ECO:0000259" key="9">
    <source>
        <dbReference type="Pfam" id="PF00587"/>
    </source>
</evidence>
<dbReference type="Pfam" id="PF00587">
    <property type="entry name" value="tRNA-synt_2b"/>
    <property type="match status" value="1"/>
</dbReference>
<comment type="catalytic activity">
    <reaction evidence="7">
        <text>tRNA(Sec) + L-serine + ATP = L-seryl-tRNA(Sec) + AMP + diphosphate + H(+)</text>
        <dbReference type="Rhea" id="RHEA:42580"/>
        <dbReference type="Rhea" id="RHEA-COMP:9742"/>
        <dbReference type="Rhea" id="RHEA-COMP:10128"/>
        <dbReference type="ChEBI" id="CHEBI:15378"/>
        <dbReference type="ChEBI" id="CHEBI:30616"/>
        <dbReference type="ChEBI" id="CHEBI:33019"/>
        <dbReference type="ChEBI" id="CHEBI:33384"/>
        <dbReference type="ChEBI" id="CHEBI:78442"/>
        <dbReference type="ChEBI" id="CHEBI:78533"/>
        <dbReference type="ChEBI" id="CHEBI:456215"/>
        <dbReference type="EC" id="6.1.1.11"/>
    </reaction>
</comment>
<evidence type="ECO:0000256" key="6">
    <source>
        <dbReference type="ARBA" id="ARBA00033352"/>
    </source>
</evidence>
<dbReference type="GO" id="GO:0004828">
    <property type="term" value="F:serine-tRNA ligase activity"/>
    <property type="evidence" value="ECO:0007669"/>
    <property type="project" value="UniProtKB-EC"/>
</dbReference>
<comment type="pathway">
    <text evidence="2">Aminoacyl-tRNA biosynthesis; selenocysteinyl-tRNA(Sec) biosynthesis; L-seryl-tRNA(Sec) from L-serine and tRNA(Sec): step 1/1.</text>
</comment>
<evidence type="ECO:0000256" key="3">
    <source>
        <dbReference type="ARBA" id="ARBA00010728"/>
    </source>
</evidence>
<dbReference type="SUPFAM" id="SSF55681">
    <property type="entry name" value="Class II aaRS and biotin synthetases"/>
    <property type="match status" value="1"/>
</dbReference>
<dbReference type="GO" id="GO:0005737">
    <property type="term" value="C:cytoplasm"/>
    <property type="evidence" value="ECO:0007669"/>
    <property type="project" value="UniProtKB-SubCell"/>
</dbReference>
<dbReference type="AlphaFoldDB" id="M6ZRY8"/>
<name>M6ZRY8_LEPIR</name>
<dbReference type="InterPro" id="IPR002314">
    <property type="entry name" value="aa-tRNA-synt_IIb"/>
</dbReference>
<gene>
    <name evidence="10" type="ORF">LEP1GSC124_2783</name>
</gene>
<keyword evidence="10" id="KW-0436">Ligase</keyword>
<accession>M6ZRY8</accession>
<comment type="caution">
    <text evidence="10">The sequence shown here is derived from an EMBL/GenBank/DDBJ whole genome shotgun (WGS) entry which is preliminary data.</text>
</comment>
<organism evidence="10 11">
    <name type="scientific">Leptospira interrogans serovar Pyrogenes str. 200701872</name>
    <dbReference type="NCBI Taxonomy" id="1193029"/>
    <lineage>
        <taxon>Bacteria</taxon>
        <taxon>Pseudomonadati</taxon>
        <taxon>Spirochaetota</taxon>
        <taxon>Spirochaetia</taxon>
        <taxon>Leptospirales</taxon>
        <taxon>Leptospiraceae</taxon>
        <taxon>Leptospira</taxon>
    </lineage>
</organism>
<evidence type="ECO:0000256" key="7">
    <source>
        <dbReference type="ARBA" id="ARBA00047929"/>
    </source>
</evidence>
<evidence type="ECO:0000313" key="11">
    <source>
        <dbReference type="Proteomes" id="UP000012117"/>
    </source>
</evidence>